<accession>A0A0R1RNF5</accession>
<organism evidence="2 3">
    <name type="scientific">Furfurilactobacillus rossiae DSM 15814</name>
    <dbReference type="NCBI Taxonomy" id="1114972"/>
    <lineage>
        <taxon>Bacteria</taxon>
        <taxon>Bacillati</taxon>
        <taxon>Bacillota</taxon>
        <taxon>Bacilli</taxon>
        <taxon>Lactobacillales</taxon>
        <taxon>Lactobacillaceae</taxon>
        <taxon>Furfurilactobacillus</taxon>
    </lineage>
</organism>
<name>A0A0R1RNF5_9LACO</name>
<keyword evidence="3" id="KW-1185">Reference proteome</keyword>
<dbReference type="PATRIC" id="fig|1114972.6.peg.2560"/>
<feature type="domain" description="Mga helix-turn-helix" evidence="1">
    <location>
        <begin position="99"/>
        <end position="168"/>
    </location>
</feature>
<protein>
    <recommendedName>
        <fullName evidence="1">Mga helix-turn-helix domain-containing protein</fullName>
    </recommendedName>
</protein>
<evidence type="ECO:0000313" key="2">
    <source>
        <dbReference type="EMBL" id="KRL55043.1"/>
    </source>
</evidence>
<dbReference type="Proteomes" id="UP000051999">
    <property type="component" value="Unassembled WGS sequence"/>
</dbReference>
<comment type="caution">
    <text evidence="2">The sequence shown here is derived from an EMBL/GenBank/DDBJ whole genome shotgun (WGS) entry which is preliminary data.</text>
</comment>
<dbReference type="eggNOG" id="COG3711">
    <property type="taxonomic scope" value="Bacteria"/>
</dbReference>
<reference evidence="2 3" key="1">
    <citation type="journal article" date="2015" name="Genome Announc.">
        <title>Expanding the biotechnology potential of lactobacilli through comparative genomics of 213 strains and associated genera.</title>
        <authorList>
            <person name="Sun Z."/>
            <person name="Harris H.M."/>
            <person name="McCann A."/>
            <person name="Guo C."/>
            <person name="Argimon S."/>
            <person name="Zhang W."/>
            <person name="Yang X."/>
            <person name="Jeffery I.B."/>
            <person name="Cooney J.C."/>
            <person name="Kagawa T.F."/>
            <person name="Liu W."/>
            <person name="Song Y."/>
            <person name="Salvetti E."/>
            <person name="Wrobel A."/>
            <person name="Rasinkangas P."/>
            <person name="Parkhill J."/>
            <person name="Rea M.C."/>
            <person name="O'Sullivan O."/>
            <person name="Ritari J."/>
            <person name="Douillard F.P."/>
            <person name="Paul Ross R."/>
            <person name="Yang R."/>
            <person name="Briner A.E."/>
            <person name="Felis G.E."/>
            <person name="de Vos W.M."/>
            <person name="Barrangou R."/>
            <person name="Klaenhammer T.R."/>
            <person name="Caufield P.W."/>
            <person name="Cui Y."/>
            <person name="Zhang H."/>
            <person name="O'Toole P.W."/>
        </authorList>
    </citation>
    <scope>NUCLEOTIDE SEQUENCE [LARGE SCALE GENOMIC DNA]</scope>
    <source>
        <strain evidence="2 3">DSM 15814</strain>
    </source>
</reference>
<sequence>MNKMDRTELLNQGDRQAYRILESIYLADGQTNRAALMKTLGLSPATLSRHLQKIVDTLQPSIDEGALTLTFDQTQVSFAMQGKVTLDGLMFDEQVLRADTYQIYLYLYQHEFHFQTWQLANTLHLSEKTTARKVAKANALIKEFGLSIYRGELRGSLFQVTWFYYKLFRELHVKQLGTANHDLLIRRLANSGLEIDESMTDRLTQWLAVMDHVHVSFAQFSSQVSALDEQLTNGIKLKAVVDRTALQMTESERENLTLFLILHSGTVIADTQLDDWIGITRPENRDLYDNLRRIQLHFAHVKDIQQIVHISVAQLFSLLVVPMIGIGSIDHFDDLSFEHALTVNMPCSGAAAMARLKTTLLGTTTGTVHQIIDDHWRYLSQYLLPFYALLTSTTRPTRHIGLALGTSRELTTLFAKRLMSVLEPVVHVSWELYDEHNHYDLIVVNEQNRQSIQEGQACYEISALGNEGDLKAILEQMVATAS</sequence>
<dbReference type="AlphaFoldDB" id="A0A0R1RNF5"/>
<dbReference type="Pfam" id="PF05043">
    <property type="entry name" value="Mga"/>
    <property type="match status" value="1"/>
</dbReference>
<gene>
    <name evidence="2" type="ORF">FD35_GL002497</name>
</gene>
<evidence type="ECO:0000313" key="3">
    <source>
        <dbReference type="Proteomes" id="UP000051999"/>
    </source>
</evidence>
<proteinExistence type="predicted"/>
<dbReference type="EMBL" id="AZFF01000007">
    <property type="protein sequence ID" value="KRL55043.1"/>
    <property type="molecule type" value="Genomic_DNA"/>
</dbReference>
<dbReference type="InterPro" id="IPR007737">
    <property type="entry name" value="Mga_HTH"/>
</dbReference>
<evidence type="ECO:0000259" key="1">
    <source>
        <dbReference type="Pfam" id="PF05043"/>
    </source>
</evidence>
<dbReference type="STRING" id="1114972.FD35_GL002497"/>